<evidence type="ECO:0000256" key="2">
    <source>
        <dbReference type="ARBA" id="ARBA00022654"/>
    </source>
</evidence>
<organism evidence="9 10">
    <name type="scientific">Paenibacillus wynnii</name>
    <dbReference type="NCBI Taxonomy" id="268407"/>
    <lineage>
        <taxon>Bacteria</taxon>
        <taxon>Bacillati</taxon>
        <taxon>Bacillota</taxon>
        <taxon>Bacilli</taxon>
        <taxon>Bacillales</taxon>
        <taxon>Paenibacillaceae</taxon>
        <taxon>Paenibacillus</taxon>
    </lineage>
</organism>
<evidence type="ECO:0008006" key="11">
    <source>
        <dbReference type="Google" id="ProtNLM"/>
    </source>
</evidence>
<sequence length="175" mass="19439">MIINHLANKISVSIKQANPEETSSIEIMQYSLNIILNTLLILLGSVLIGLLLDNLANTMIFFASISILRIFSGGFHLKTASACNVVTILLCTLTPYFLNFRGEVVLVINTISFIIMLLFAPNPDKNAQIPLRFFPHLKLASIVLVSFNFIINSSVIGLAFFIQSLTVISWKRRGK</sequence>
<keyword evidence="10" id="KW-1185">Reference proteome</keyword>
<reference evidence="9 10" key="1">
    <citation type="submission" date="2014-08" db="EMBL/GenBank/DDBJ databases">
        <authorList>
            <person name="den Bakker H.C."/>
        </authorList>
    </citation>
    <scope>NUCLEOTIDE SEQUENCE [LARGE SCALE GENOMIC DNA]</scope>
    <source>
        <strain evidence="9 10">DSM 18334</strain>
    </source>
</reference>
<evidence type="ECO:0000256" key="1">
    <source>
        <dbReference type="ARBA" id="ARBA00022475"/>
    </source>
</evidence>
<reference evidence="9 10" key="2">
    <citation type="submission" date="2014-10" db="EMBL/GenBank/DDBJ databases">
        <title>Comparative genomics of the Paenibacillus odorifer group.</title>
        <authorList>
            <person name="Tsai Y.-C."/>
            <person name="Martin N."/>
            <person name="Korlach J."/>
            <person name="Wiedmann M."/>
        </authorList>
    </citation>
    <scope>NUCLEOTIDE SEQUENCE [LARGE SCALE GENOMIC DNA]</scope>
    <source>
        <strain evidence="9 10">DSM 18334</strain>
    </source>
</reference>
<feature type="transmembrane region" description="Helical" evidence="8">
    <location>
        <begin position="142"/>
        <end position="162"/>
    </location>
</feature>
<comment type="caution">
    <text evidence="9">The sequence shown here is derived from an EMBL/GenBank/DDBJ whole genome shotgun (WGS) entry which is preliminary data.</text>
</comment>
<dbReference type="Proteomes" id="UP000029734">
    <property type="component" value="Unassembled WGS sequence"/>
</dbReference>
<evidence type="ECO:0000256" key="7">
    <source>
        <dbReference type="ARBA" id="ARBA00023136"/>
    </source>
</evidence>
<dbReference type="GO" id="GO:0006508">
    <property type="term" value="P:proteolysis"/>
    <property type="evidence" value="ECO:0007669"/>
    <property type="project" value="UniProtKB-KW"/>
</dbReference>
<keyword evidence="4 8" id="KW-0812">Transmembrane</keyword>
<dbReference type="GO" id="GO:0016020">
    <property type="term" value="C:membrane"/>
    <property type="evidence" value="ECO:0007669"/>
    <property type="project" value="InterPro"/>
</dbReference>
<dbReference type="AlphaFoldDB" id="A0A098M7C5"/>
<keyword evidence="6 8" id="KW-1133">Transmembrane helix</keyword>
<feature type="transmembrane region" description="Helical" evidence="8">
    <location>
        <begin position="58"/>
        <end position="75"/>
    </location>
</feature>
<dbReference type="InterPro" id="IPR006741">
    <property type="entry name" value="AgrB"/>
</dbReference>
<keyword evidence="7 8" id="KW-0472">Membrane</keyword>
<evidence type="ECO:0000256" key="8">
    <source>
        <dbReference type="SAM" id="Phobius"/>
    </source>
</evidence>
<gene>
    <name evidence="9" type="ORF">PWYN_25720</name>
</gene>
<dbReference type="EMBL" id="JQCR01000003">
    <property type="protein sequence ID" value="KGE17946.1"/>
    <property type="molecule type" value="Genomic_DNA"/>
</dbReference>
<dbReference type="Pfam" id="PF04647">
    <property type="entry name" value="AgrB"/>
    <property type="match status" value="1"/>
</dbReference>
<keyword evidence="2" id="KW-0673">Quorum sensing</keyword>
<accession>A0A098M7C5</accession>
<dbReference type="SMART" id="SM00793">
    <property type="entry name" value="AgrB"/>
    <property type="match status" value="1"/>
</dbReference>
<name>A0A098M7C5_9BACL</name>
<keyword evidence="1" id="KW-1003">Cell membrane</keyword>
<protein>
    <recommendedName>
        <fullName evidence="11">Accessory gene regulator AgrB</fullName>
    </recommendedName>
</protein>
<proteinExistence type="predicted"/>
<dbReference type="GO" id="GO:0008233">
    <property type="term" value="F:peptidase activity"/>
    <property type="evidence" value="ECO:0007669"/>
    <property type="project" value="UniProtKB-KW"/>
</dbReference>
<feature type="transmembrane region" description="Helical" evidence="8">
    <location>
        <begin position="104"/>
        <end position="121"/>
    </location>
</feature>
<keyword evidence="5" id="KW-0378">Hydrolase</keyword>
<evidence type="ECO:0000313" key="10">
    <source>
        <dbReference type="Proteomes" id="UP000029734"/>
    </source>
</evidence>
<feature type="transmembrane region" description="Helical" evidence="8">
    <location>
        <begin position="34"/>
        <end position="52"/>
    </location>
</feature>
<dbReference type="eggNOG" id="COG4512">
    <property type="taxonomic scope" value="Bacteria"/>
</dbReference>
<evidence type="ECO:0000256" key="5">
    <source>
        <dbReference type="ARBA" id="ARBA00022801"/>
    </source>
</evidence>
<dbReference type="STRING" id="268407.PWYN_25720"/>
<keyword evidence="3" id="KW-0645">Protease</keyword>
<evidence type="ECO:0000256" key="3">
    <source>
        <dbReference type="ARBA" id="ARBA00022670"/>
    </source>
</evidence>
<dbReference type="GO" id="GO:0009372">
    <property type="term" value="P:quorum sensing"/>
    <property type="evidence" value="ECO:0007669"/>
    <property type="project" value="UniProtKB-KW"/>
</dbReference>
<evidence type="ECO:0000256" key="4">
    <source>
        <dbReference type="ARBA" id="ARBA00022692"/>
    </source>
</evidence>
<evidence type="ECO:0000313" key="9">
    <source>
        <dbReference type="EMBL" id="KGE17946.1"/>
    </source>
</evidence>
<evidence type="ECO:0000256" key="6">
    <source>
        <dbReference type="ARBA" id="ARBA00022989"/>
    </source>
</evidence>
<dbReference type="RefSeq" id="WP_036657502.1">
    <property type="nucleotide sequence ID" value="NZ_JQCR01000003.1"/>
</dbReference>